<dbReference type="AlphaFoldDB" id="A0A9X1K0Q1"/>
<reference evidence="11" key="1">
    <citation type="submission" date="2021-07" db="EMBL/GenBank/DDBJ databases">
        <title>Roseobacter insulae sp. nov., isolated from a tidal flat.</title>
        <authorList>
            <person name="Park S."/>
            <person name="Yoon J.-H."/>
        </authorList>
    </citation>
    <scope>NUCLEOTIDE SEQUENCE</scope>
    <source>
        <strain evidence="11">YSTF-M11</strain>
    </source>
</reference>
<protein>
    <submittedName>
        <fullName evidence="11">Amino acid ABC transporter permease</fullName>
    </submittedName>
</protein>
<dbReference type="InterPro" id="IPR000515">
    <property type="entry name" value="MetI-like"/>
</dbReference>
<name>A0A9X1K0Q1_9RHOB</name>
<feature type="transmembrane region" description="Helical" evidence="9">
    <location>
        <begin position="87"/>
        <end position="109"/>
    </location>
</feature>
<dbReference type="CDD" id="cd06261">
    <property type="entry name" value="TM_PBP2"/>
    <property type="match status" value="1"/>
</dbReference>
<sequence>MDYNFQFGVVWDNFPALLEGAWLTFQLGCIAFGGGALIGLICAALKTYGPWAIRFLVDSYVVFITNTPALIQIYFLYFGLPEVGLRWSNEACLLIGLTLNAGAYLTLILRAGFLSVRITEIEAGQTLGMSLIQQVRYIIIPHIAKSIYPALANFFIVVLVMGTSVGALIGVDELTGQAINLSSVNYRWLEYFTVVAGMYVVLTFVASIGLALLGRWAFRVKARIF</sequence>
<feature type="transmembrane region" description="Helical" evidence="9">
    <location>
        <begin position="150"/>
        <end position="171"/>
    </location>
</feature>
<feature type="transmembrane region" description="Helical" evidence="9">
    <location>
        <begin position="20"/>
        <end position="43"/>
    </location>
</feature>
<feature type="transmembrane region" description="Helical" evidence="9">
    <location>
        <begin position="55"/>
        <end position="75"/>
    </location>
</feature>
<keyword evidence="7 9" id="KW-1133">Transmembrane helix</keyword>
<dbReference type="EMBL" id="JAHXDN010000003">
    <property type="protein sequence ID" value="MBW4708419.1"/>
    <property type="molecule type" value="Genomic_DNA"/>
</dbReference>
<evidence type="ECO:0000256" key="4">
    <source>
        <dbReference type="ARBA" id="ARBA00022475"/>
    </source>
</evidence>
<dbReference type="NCBIfam" id="TIGR01726">
    <property type="entry name" value="HEQRo_perm_3TM"/>
    <property type="match status" value="1"/>
</dbReference>
<proteinExistence type="inferred from homology"/>
<keyword evidence="12" id="KW-1185">Reference proteome</keyword>
<dbReference type="InterPro" id="IPR010065">
    <property type="entry name" value="AA_ABC_transptr_permease_3TM"/>
</dbReference>
<evidence type="ECO:0000256" key="7">
    <source>
        <dbReference type="ARBA" id="ARBA00022989"/>
    </source>
</evidence>
<dbReference type="InterPro" id="IPR043429">
    <property type="entry name" value="ArtM/GltK/GlnP/TcyL/YhdX-like"/>
</dbReference>
<comment type="subcellular location">
    <subcellularLocation>
        <location evidence="1">Cell inner membrane</location>
        <topology evidence="1">Multi-pass membrane protein</topology>
    </subcellularLocation>
    <subcellularLocation>
        <location evidence="9">Cell membrane</location>
        <topology evidence="9">Multi-pass membrane protein</topology>
    </subcellularLocation>
</comment>
<dbReference type="GO" id="GO:0006865">
    <property type="term" value="P:amino acid transport"/>
    <property type="evidence" value="ECO:0007669"/>
    <property type="project" value="UniProtKB-KW"/>
</dbReference>
<evidence type="ECO:0000256" key="8">
    <source>
        <dbReference type="ARBA" id="ARBA00023136"/>
    </source>
</evidence>
<keyword evidence="4" id="KW-1003">Cell membrane</keyword>
<dbReference type="PROSITE" id="PS50928">
    <property type="entry name" value="ABC_TM1"/>
    <property type="match status" value="1"/>
</dbReference>
<dbReference type="GO" id="GO:0022857">
    <property type="term" value="F:transmembrane transporter activity"/>
    <property type="evidence" value="ECO:0007669"/>
    <property type="project" value="InterPro"/>
</dbReference>
<dbReference type="RefSeq" id="WP_219502243.1">
    <property type="nucleotide sequence ID" value="NZ_JAHXDN010000003.1"/>
</dbReference>
<feature type="transmembrane region" description="Helical" evidence="9">
    <location>
        <begin position="191"/>
        <end position="213"/>
    </location>
</feature>
<organism evidence="11 12">
    <name type="scientific">Roseobacter insulae</name>
    <dbReference type="NCBI Taxonomy" id="2859783"/>
    <lineage>
        <taxon>Bacteria</taxon>
        <taxon>Pseudomonadati</taxon>
        <taxon>Pseudomonadota</taxon>
        <taxon>Alphaproteobacteria</taxon>
        <taxon>Rhodobacterales</taxon>
        <taxon>Roseobacteraceae</taxon>
        <taxon>Roseobacter</taxon>
    </lineage>
</organism>
<accession>A0A9X1K0Q1</accession>
<keyword evidence="5 9" id="KW-0812">Transmembrane</keyword>
<evidence type="ECO:0000256" key="6">
    <source>
        <dbReference type="ARBA" id="ARBA00022970"/>
    </source>
</evidence>
<evidence type="ECO:0000256" key="2">
    <source>
        <dbReference type="ARBA" id="ARBA00010072"/>
    </source>
</evidence>
<gene>
    <name evidence="11" type="ORF">KX928_11550</name>
</gene>
<evidence type="ECO:0000256" key="1">
    <source>
        <dbReference type="ARBA" id="ARBA00004429"/>
    </source>
</evidence>
<dbReference type="Pfam" id="PF00528">
    <property type="entry name" value="BPD_transp_1"/>
    <property type="match status" value="1"/>
</dbReference>
<dbReference type="PANTHER" id="PTHR30614">
    <property type="entry name" value="MEMBRANE COMPONENT OF AMINO ACID ABC TRANSPORTER"/>
    <property type="match status" value="1"/>
</dbReference>
<comment type="caution">
    <text evidence="11">The sequence shown here is derived from an EMBL/GenBank/DDBJ whole genome shotgun (WGS) entry which is preliminary data.</text>
</comment>
<evidence type="ECO:0000313" key="11">
    <source>
        <dbReference type="EMBL" id="MBW4708419.1"/>
    </source>
</evidence>
<keyword evidence="3 9" id="KW-0813">Transport</keyword>
<evidence type="ECO:0000256" key="5">
    <source>
        <dbReference type="ARBA" id="ARBA00022692"/>
    </source>
</evidence>
<dbReference type="PANTHER" id="PTHR30614:SF0">
    <property type="entry name" value="L-CYSTINE TRANSPORT SYSTEM PERMEASE PROTEIN TCYL"/>
    <property type="match status" value="1"/>
</dbReference>
<comment type="similarity">
    <text evidence="2">Belongs to the binding-protein-dependent transport system permease family. HisMQ subfamily.</text>
</comment>
<evidence type="ECO:0000256" key="3">
    <source>
        <dbReference type="ARBA" id="ARBA00022448"/>
    </source>
</evidence>
<keyword evidence="8 9" id="KW-0472">Membrane</keyword>
<evidence type="ECO:0000256" key="9">
    <source>
        <dbReference type="RuleBase" id="RU363032"/>
    </source>
</evidence>
<keyword evidence="6" id="KW-0029">Amino-acid transport</keyword>
<dbReference type="GO" id="GO:0043190">
    <property type="term" value="C:ATP-binding cassette (ABC) transporter complex"/>
    <property type="evidence" value="ECO:0007669"/>
    <property type="project" value="InterPro"/>
</dbReference>
<feature type="domain" description="ABC transmembrane type-1" evidence="10">
    <location>
        <begin position="21"/>
        <end position="210"/>
    </location>
</feature>
<evidence type="ECO:0000313" key="12">
    <source>
        <dbReference type="Proteomes" id="UP001138661"/>
    </source>
</evidence>
<dbReference type="Proteomes" id="UP001138661">
    <property type="component" value="Unassembled WGS sequence"/>
</dbReference>
<evidence type="ECO:0000259" key="10">
    <source>
        <dbReference type="PROSITE" id="PS50928"/>
    </source>
</evidence>